<feature type="compositionally biased region" description="Polar residues" evidence="1">
    <location>
        <begin position="519"/>
        <end position="541"/>
    </location>
</feature>
<dbReference type="AlphaFoldDB" id="A0A318IZK5"/>
<accession>A0A318IZK5</accession>
<feature type="region of interest" description="Disordered" evidence="1">
    <location>
        <begin position="75"/>
        <end position="97"/>
    </location>
</feature>
<dbReference type="EMBL" id="QJKB01000008">
    <property type="protein sequence ID" value="PXX40353.1"/>
    <property type="molecule type" value="Genomic_DNA"/>
</dbReference>
<feature type="region of interest" description="Disordered" evidence="1">
    <location>
        <begin position="463"/>
        <end position="482"/>
    </location>
</feature>
<protein>
    <submittedName>
        <fullName evidence="2">Uncharacterized protein</fullName>
    </submittedName>
</protein>
<dbReference type="RefSeq" id="WP_110257081.1">
    <property type="nucleotide sequence ID" value="NZ_QJKB01000008.1"/>
</dbReference>
<reference evidence="2 3" key="1">
    <citation type="submission" date="2018-05" db="EMBL/GenBank/DDBJ databases">
        <title>Genomic Encyclopedia of Type Strains, Phase IV (KMG-IV): sequencing the most valuable type-strain genomes for metagenomic binning, comparative biology and taxonomic classification.</title>
        <authorList>
            <person name="Goeker M."/>
        </authorList>
    </citation>
    <scope>NUCLEOTIDE SEQUENCE [LARGE SCALE GENOMIC DNA]</scope>
    <source>
        <strain evidence="2 3">DSM 19792</strain>
    </source>
</reference>
<name>A0A318IZK5_9BURK</name>
<proteinExistence type="predicted"/>
<dbReference type="OrthoDB" id="10019596at2"/>
<keyword evidence="3" id="KW-1185">Reference proteome</keyword>
<feature type="region of interest" description="Disordered" evidence="1">
    <location>
        <begin position="519"/>
        <end position="543"/>
    </location>
</feature>
<evidence type="ECO:0000256" key="1">
    <source>
        <dbReference type="SAM" id="MobiDB-lite"/>
    </source>
</evidence>
<evidence type="ECO:0000313" key="3">
    <source>
        <dbReference type="Proteomes" id="UP000247792"/>
    </source>
</evidence>
<comment type="caution">
    <text evidence="2">The sequence shown here is derived from an EMBL/GenBank/DDBJ whole genome shotgun (WGS) entry which is preliminary data.</text>
</comment>
<dbReference type="Proteomes" id="UP000247792">
    <property type="component" value="Unassembled WGS sequence"/>
</dbReference>
<evidence type="ECO:0000313" key="2">
    <source>
        <dbReference type="EMBL" id="PXX40353.1"/>
    </source>
</evidence>
<gene>
    <name evidence="2" type="ORF">DFR42_108188</name>
</gene>
<organism evidence="2 3">
    <name type="scientific">Undibacterium pigrum</name>
    <dbReference type="NCBI Taxonomy" id="401470"/>
    <lineage>
        <taxon>Bacteria</taxon>
        <taxon>Pseudomonadati</taxon>
        <taxon>Pseudomonadota</taxon>
        <taxon>Betaproteobacteria</taxon>
        <taxon>Burkholderiales</taxon>
        <taxon>Oxalobacteraceae</taxon>
        <taxon>Undibacterium</taxon>
    </lineage>
</organism>
<sequence>MIIAPISAVAAPFTATATPSVQNTLAIDIVSNDAVLPVTSNQQSELEAIRGTSVLVDVSTLGQLLDSTARLQSRQATQATTNVPQTNTTNASAQADTKQTSANIEQITTIAGLFVDTFNRLQASNSNLTENPLIPTSNDSLLQALNAARPDAAEAGLFEQLSKIGISLQSPPAPGSDSSLTLDVIDFQSALAQNPGETLTLLTQALQALGNAENDVLAQNQDLASGNIAASLSAGQATDAIAAATINPDITAAANTAATASATNSANAPNANNNFALPVDVDEQVPADADVQLQQVLTNEALQSAIISTSNTVQADNATAESQTATTANIQAGATNNATANEEPAGADVNAVPATNTQVSASASANPLNVDTTLADNLLNNISTPASLLNTQTANAGEPDIASSVQENVFTQNQTNPPVNANALAGNSLTATEPDAAAQTQTSNAATQLNAQLNAQLSTAATLNQSSTTNTNRSTASEATSTKAQATLNNNNKPAEAANTQNQPVSSAIASNTNGILINNPLATTGSPEATQRTTTNNPATQPKPLVLENEVIVNNNARAPATSAQANVNPLISAAVAAYRVRDGLPQTPAEKPRQAQADAVTAPEAVSAVEPVELDLHENSDGQHREAQAELEYQRAADLARDRRNAATASNPDIDINI</sequence>